<sequence>MLEVKNKQGDYLLAMSKTAYDSLTNEQKNVIEATNTKLIYFDVSTIEQCGGGSVR</sequence>
<dbReference type="AlphaFoldDB" id="A0A821VCV1"/>
<evidence type="ECO:0000313" key="2">
    <source>
        <dbReference type="Proteomes" id="UP000663873"/>
    </source>
</evidence>
<dbReference type="Pfam" id="PF19420">
    <property type="entry name" value="DDAH_eukar"/>
    <property type="match status" value="1"/>
</dbReference>
<name>A0A821VCV1_9BILA</name>
<dbReference type="Proteomes" id="UP000663873">
    <property type="component" value="Unassembled WGS sequence"/>
</dbReference>
<organism evidence="1 2">
    <name type="scientific">Rotaria socialis</name>
    <dbReference type="NCBI Taxonomy" id="392032"/>
    <lineage>
        <taxon>Eukaryota</taxon>
        <taxon>Metazoa</taxon>
        <taxon>Spiralia</taxon>
        <taxon>Gnathifera</taxon>
        <taxon>Rotifera</taxon>
        <taxon>Eurotatoria</taxon>
        <taxon>Bdelloidea</taxon>
        <taxon>Philodinida</taxon>
        <taxon>Philodinidae</taxon>
        <taxon>Rotaria</taxon>
    </lineage>
</organism>
<accession>A0A821VCV1</accession>
<reference evidence="1" key="1">
    <citation type="submission" date="2021-02" db="EMBL/GenBank/DDBJ databases">
        <authorList>
            <person name="Nowell W R."/>
        </authorList>
    </citation>
    <scope>NUCLEOTIDE SEQUENCE</scope>
</reference>
<keyword evidence="2" id="KW-1185">Reference proteome</keyword>
<protein>
    <submittedName>
        <fullName evidence="1">Uncharacterized protein</fullName>
    </submittedName>
</protein>
<gene>
    <name evidence="1" type="ORF">UJA718_LOCUS45655</name>
</gene>
<proteinExistence type="predicted"/>
<feature type="non-terminal residue" evidence="1">
    <location>
        <position position="55"/>
    </location>
</feature>
<dbReference type="EMBL" id="CAJOBP010077708">
    <property type="protein sequence ID" value="CAF4904022.1"/>
    <property type="molecule type" value="Genomic_DNA"/>
</dbReference>
<comment type="caution">
    <text evidence="1">The sequence shown here is derived from an EMBL/GenBank/DDBJ whole genome shotgun (WGS) entry which is preliminary data.</text>
</comment>
<evidence type="ECO:0000313" key="1">
    <source>
        <dbReference type="EMBL" id="CAF4904022.1"/>
    </source>
</evidence>